<protein>
    <submittedName>
        <fullName evidence="2">Uncharacterized protein</fullName>
    </submittedName>
</protein>
<dbReference type="Proteomes" id="UP000507470">
    <property type="component" value="Unassembled WGS sequence"/>
</dbReference>
<accession>A0A6J8AZD6</accession>
<keyword evidence="3" id="KW-1185">Reference proteome</keyword>
<evidence type="ECO:0000313" key="3">
    <source>
        <dbReference type="Proteomes" id="UP000507470"/>
    </source>
</evidence>
<reference evidence="2 3" key="1">
    <citation type="submission" date="2020-06" db="EMBL/GenBank/DDBJ databases">
        <authorList>
            <person name="Li R."/>
            <person name="Bekaert M."/>
        </authorList>
    </citation>
    <scope>NUCLEOTIDE SEQUENCE [LARGE SCALE GENOMIC DNA]</scope>
    <source>
        <strain evidence="3">wild</strain>
    </source>
</reference>
<proteinExistence type="predicted"/>
<evidence type="ECO:0000313" key="2">
    <source>
        <dbReference type="EMBL" id="CAC5376846.1"/>
    </source>
</evidence>
<feature type="compositionally biased region" description="Basic and acidic residues" evidence="1">
    <location>
        <begin position="93"/>
        <end position="104"/>
    </location>
</feature>
<organism evidence="2 3">
    <name type="scientific">Mytilus coruscus</name>
    <name type="common">Sea mussel</name>
    <dbReference type="NCBI Taxonomy" id="42192"/>
    <lineage>
        <taxon>Eukaryota</taxon>
        <taxon>Metazoa</taxon>
        <taxon>Spiralia</taxon>
        <taxon>Lophotrochozoa</taxon>
        <taxon>Mollusca</taxon>
        <taxon>Bivalvia</taxon>
        <taxon>Autobranchia</taxon>
        <taxon>Pteriomorphia</taxon>
        <taxon>Mytilida</taxon>
        <taxon>Mytiloidea</taxon>
        <taxon>Mytilidae</taxon>
        <taxon>Mytilinae</taxon>
        <taxon>Mytilus</taxon>
    </lineage>
</organism>
<gene>
    <name evidence="2" type="ORF">MCOR_13344</name>
</gene>
<feature type="region of interest" description="Disordered" evidence="1">
    <location>
        <begin position="133"/>
        <end position="154"/>
    </location>
</feature>
<dbReference type="EMBL" id="CACVKT020002232">
    <property type="protein sequence ID" value="CAC5376846.1"/>
    <property type="molecule type" value="Genomic_DNA"/>
</dbReference>
<evidence type="ECO:0000256" key="1">
    <source>
        <dbReference type="SAM" id="MobiDB-lite"/>
    </source>
</evidence>
<dbReference type="AlphaFoldDB" id="A0A6J8AZD6"/>
<name>A0A6J8AZD6_MYTCO</name>
<feature type="region of interest" description="Disordered" evidence="1">
    <location>
        <begin position="81"/>
        <end position="106"/>
    </location>
</feature>
<sequence length="173" mass="18969">MAKNNSGEGEEVKALQTVKIDVQDTDSLRKAISHTISLLPSIRRILDNLLVKRTADPKPSASSYGRKPLWILDNLLVMRTADPKPSASSHGAENQRAEGEERKAPQTVKIDGQDTDCVRRILDNLLVKRRADPKSSASFNGKKAKVVKGKSQLSDGPALKFQEAGWPIFLNNG</sequence>